<evidence type="ECO:0000256" key="1">
    <source>
        <dbReference type="SAM" id="SignalP"/>
    </source>
</evidence>
<dbReference type="RefSeq" id="WP_184475182.1">
    <property type="nucleotide sequence ID" value="NZ_JACHOV010000005.1"/>
</dbReference>
<keyword evidence="4" id="KW-1185">Reference proteome</keyword>
<name>A0A840HUW0_9SPHN</name>
<dbReference type="Proteomes" id="UP000575068">
    <property type="component" value="Unassembled WGS sequence"/>
</dbReference>
<evidence type="ECO:0000313" key="3">
    <source>
        <dbReference type="EMBL" id="MBB4641387.1"/>
    </source>
</evidence>
<feature type="domain" description="DUF4136" evidence="2">
    <location>
        <begin position="48"/>
        <end position="185"/>
    </location>
</feature>
<organism evidence="3 4">
    <name type="scientific">Rhizorhapis suberifaciens</name>
    <name type="common">corky root of lettuce</name>
    <dbReference type="NCBI Taxonomy" id="13656"/>
    <lineage>
        <taxon>Bacteria</taxon>
        <taxon>Pseudomonadati</taxon>
        <taxon>Pseudomonadota</taxon>
        <taxon>Alphaproteobacteria</taxon>
        <taxon>Sphingomonadales</taxon>
        <taxon>Sphingomonadaceae</taxon>
        <taxon>Rhizorhapis</taxon>
    </lineage>
</organism>
<dbReference type="PROSITE" id="PS51257">
    <property type="entry name" value="PROKAR_LIPOPROTEIN"/>
    <property type="match status" value="1"/>
</dbReference>
<feature type="signal peptide" evidence="1">
    <location>
        <begin position="1"/>
        <end position="22"/>
    </location>
</feature>
<evidence type="ECO:0000259" key="2">
    <source>
        <dbReference type="Pfam" id="PF13590"/>
    </source>
</evidence>
<keyword evidence="1" id="KW-0732">Signal</keyword>
<dbReference type="AlphaFoldDB" id="A0A840HUW0"/>
<dbReference type="Pfam" id="PF13590">
    <property type="entry name" value="DUF4136"/>
    <property type="match status" value="1"/>
</dbReference>
<reference evidence="3 4" key="1">
    <citation type="submission" date="2020-08" db="EMBL/GenBank/DDBJ databases">
        <title>Genomic Encyclopedia of Type Strains, Phase IV (KMG-IV): sequencing the most valuable type-strain genomes for metagenomic binning, comparative biology and taxonomic classification.</title>
        <authorList>
            <person name="Goeker M."/>
        </authorList>
    </citation>
    <scope>NUCLEOTIDE SEQUENCE [LARGE SCALE GENOMIC DNA]</scope>
    <source>
        <strain evidence="3 4">DSM 7465</strain>
    </source>
</reference>
<dbReference type="EMBL" id="JACHOV010000005">
    <property type="protein sequence ID" value="MBB4641387.1"/>
    <property type="molecule type" value="Genomic_DNA"/>
</dbReference>
<gene>
    <name evidence="3" type="ORF">HNQ99_001692</name>
</gene>
<comment type="caution">
    <text evidence="3">The sequence shown here is derived from an EMBL/GenBank/DDBJ whole genome shotgun (WGS) entry which is preliminary data.</text>
</comment>
<accession>A0A840HUW0</accession>
<proteinExistence type="predicted"/>
<protein>
    <recommendedName>
        <fullName evidence="2">DUF4136 domain-containing protein</fullName>
    </recommendedName>
</protein>
<evidence type="ECO:0000313" key="4">
    <source>
        <dbReference type="Proteomes" id="UP000575068"/>
    </source>
</evidence>
<feature type="chain" id="PRO_5032486551" description="DUF4136 domain-containing protein" evidence="1">
    <location>
        <begin position="23"/>
        <end position="194"/>
    </location>
</feature>
<sequence length="194" mass="20169">MNKRIAALLVPMTLAGCQTAVAPVEVTRFHMGDQTGRGSVAVEPMTLSDDSSIEYRTYAAAVAQELQRIGFAEQTGANSQYVASVNYMRGVRDTLGGGRSPVSVGVGGATGSYGSGVGLGVGINLSGPPKPLVTTQLNVQIRRRSDRSVIWEGRAVTEAKEGSPAAQPGMAASKLAEALFKDFPGVSGQTIKVK</sequence>
<dbReference type="InterPro" id="IPR025411">
    <property type="entry name" value="DUF4136"/>
</dbReference>